<organism evidence="1">
    <name type="scientific">Rhizophora mucronata</name>
    <name type="common">Asiatic mangrove</name>
    <dbReference type="NCBI Taxonomy" id="61149"/>
    <lineage>
        <taxon>Eukaryota</taxon>
        <taxon>Viridiplantae</taxon>
        <taxon>Streptophyta</taxon>
        <taxon>Embryophyta</taxon>
        <taxon>Tracheophyta</taxon>
        <taxon>Spermatophyta</taxon>
        <taxon>Magnoliopsida</taxon>
        <taxon>eudicotyledons</taxon>
        <taxon>Gunneridae</taxon>
        <taxon>Pentapetalae</taxon>
        <taxon>rosids</taxon>
        <taxon>fabids</taxon>
        <taxon>Malpighiales</taxon>
        <taxon>Rhizophoraceae</taxon>
        <taxon>Rhizophora</taxon>
    </lineage>
</organism>
<name>A0A2P2QRL7_RHIMU</name>
<accession>A0A2P2QRL7</accession>
<reference evidence="1" key="1">
    <citation type="submission" date="2018-02" db="EMBL/GenBank/DDBJ databases">
        <title>Rhizophora mucronata_Transcriptome.</title>
        <authorList>
            <person name="Meera S.P."/>
            <person name="Sreeshan A."/>
            <person name="Augustine A."/>
        </authorList>
    </citation>
    <scope>NUCLEOTIDE SEQUENCE</scope>
    <source>
        <tissue evidence="1">Leaf</tissue>
    </source>
</reference>
<dbReference type="AlphaFoldDB" id="A0A2P2QRL7"/>
<sequence length="47" mass="5558">MKLLEEGQFIPNFYKQLNSYLVNLYSRLHLAKQNHGKTTIGKIEYTD</sequence>
<dbReference type="EMBL" id="GGEC01089091">
    <property type="protein sequence ID" value="MBX69575.1"/>
    <property type="molecule type" value="Transcribed_RNA"/>
</dbReference>
<protein>
    <submittedName>
        <fullName evidence="1">Uncharacterized protein</fullName>
    </submittedName>
</protein>
<evidence type="ECO:0000313" key="1">
    <source>
        <dbReference type="EMBL" id="MBX69575.1"/>
    </source>
</evidence>
<proteinExistence type="predicted"/>